<feature type="compositionally biased region" description="Acidic residues" evidence="1">
    <location>
        <begin position="14"/>
        <end position="30"/>
    </location>
</feature>
<dbReference type="Proteomes" id="UP000085678">
    <property type="component" value="Unplaced"/>
</dbReference>
<feature type="compositionally biased region" description="Polar residues" evidence="1">
    <location>
        <begin position="1"/>
        <end position="13"/>
    </location>
</feature>
<feature type="compositionally biased region" description="Polar residues" evidence="1">
    <location>
        <begin position="152"/>
        <end position="162"/>
    </location>
</feature>
<evidence type="ECO:0000313" key="3">
    <source>
        <dbReference type="RefSeq" id="XP_013382405.1"/>
    </source>
</evidence>
<keyword evidence="2" id="KW-1185">Reference proteome</keyword>
<evidence type="ECO:0000313" key="2">
    <source>
        <dbReference type="Proteomes" id="UP000085678"/>
    </source>
</evidence>
<evidence type="ECO:0000256" key="1">
    <source>
        <dbReference type="SAM" id="MobiDB-lite"/>
    </source>
</evidence>
<dbReference type="InParanoid" id="A0A1S3H8G5"/>
<organism evidence="2 3">
    <name type="scientific">Lingula anatina</name>
    <name type="common">Brachiopod</name>
    <name type="synonym">Lingula unguis</name>
    <dbReference type="NCBI Taxonomy" id="7574"/>
    <lineage>
        <taxon>Eukaryota</taxon>
        <taxon>Metazoa</taxon>
        <taxon>Spiralia</taxon>
        <taxon>Lophotrochozoa</taxon>
        <taxon>Brachiopoda</taxon>
        <taxon>Linguliformea</taxon>
        <taxon>Lingulata</taxon>
        <taxon>Lingulida</taxon>
        <taxon>Linguloidea</taxon>
        <taxon>Lingulidae</taxon>
        <taxon>Lingula</taxon>
    </lineage>
</organism>
<sequence>MEPSMSTGDSSTWVEEEGQLSDSSGEEEFANPDTMLSEIDSELQNTEDIYRGPAVTTTRSTERAQKPSELQLENVPVPEIGNEEVIVTEPEECSDAVEVECLVKLEEPMQPGKVDHTLPRRVRTYKDCMPHKRSRSSTAPESTPSKHWANKTPPSASTSYAGPSSAPDKCPRGGKGKQLLRRPTPPSNAVASSPSTSASSPSTPPVDNQTIFNILKEMSQAMSTLAANSVPAQSGQHTVPESVPPSTASSADTGIVPPQTSSR</sequence>
<dbReference type="GeneID" id="106153106"/>
<dbReference type="AlphaFoldDB" id="A0A1S3H8G5"/>
<gene>
    <name evidence="3" type="primary">LOC106153106</name>
</gene>
<name>A0A1S3H8G5_LINAN</name>
<dbReference type="RefSeq" id="XP_013382405.1">
    <property type="nucleotide sequence ID" value="XM_013526951.1"/>
</dbReference>
<feature type="region of interest" description="Disordered" evidence="1">
    <location>
        <begin position="225"/>
        <end position="263"/>
    </location>
</feature>
<feature type="region of interest" description="Disordered" evidence="1">
    <location>
        <begin position="107"/>
        <end position="211"/>
    </location>
</feature>
<protein>
    <submittedName>
        <fullName evidence="3">Uncharacterized protein LOC106153106</fullName>
    </submittedName>
</protein>
<proteinExistence type="predicted"/>
<feature type="compositionally biased region" description="Polar residues" evidence="1">
    <location>
        <begin position="136"/>
        <end position="145"/>
    </location>
</feature>
<reference evidence="3" key="1">
    <citation type="submission" date="2025-08" db="UniProtKB">
        <authorList>
            <consortium name="RefSeq"/>
        </authorList>
    </citation>
    <scope>IDENTIFICATION</scope>
    <source>
        <tissue evidence="3">Gonads</tissue>
    </source>
</reference>
<feature type="region of interest" description="Disordered" evidence="1">
    <location>
        <begin position="1"/>
        <end position="77"/>
    </location>
</feature>
<feature type="compositionally biased region" description="Basic and acidic residues" evidence="1">
    <location>
        <begin position="107"/>
        <end position="130"/>
    </location>
</feature>
<feature type="compositionally biased region" description="Low complexity" evidence="1">
    <location>
        <begin position="187"/>
        <end position="201"/>
    </location>
</feature>
<dbReference type="KEGG" id="lak:106153106"/>
<accession>A0A1S3H8G5</accession>